<evidence type="ECO:0000313" key="3">
    <source>
        <dbReference type="Proteomes" id="UP000003947"/>
    </source>
</evidence>
<dbReference type="eggNOG" id="ENOG502Z8B2">
    <property type="taxonomic scope" value="Bacteria"/>
</dbReference>
<evidence type="ECO:0000313" key="2">
    <source>
        <dbReference type="EMBL" id="EIM30312.1"/>
    </source>
</evidence>
<dbReference type="AlphaFoldDB" id="I4Z270"/>
<organism evidence="2 3">
    <name type="scientific">Microvirga lotononidis</name>
    <dbReference type="NCBI Taxonomy" id="864069"/>
    <lineage>
        <taxon>Bacteria</taxon>
        <taxon>Pseudomonadati</taxon>
        <taxon>Pseudomonadota</taxon>
        <taxon>Alphaproteobacteria</taxon>
        <taxon>Hyphomicrobiales</taxon>
        <taxon>Methylobacteriaceae</taxon>
        <taxon>Microvirga</taxon>
    </lineage>
</organism>
<dbReference type="InterPro" id="IPR049245">
    <property type="entry name" value="DUF6880"/>
</dbReference>
<sequence length="351" mass="38242">MASRKTLNAKNLEALGIERLAELLIEISRGNAAAQRRLRLELAGATSPADMAQEIRKRLTAIARSRSFVDWHQRKALVADLETQRQAISQVAKVDAAEALDLLWRFMALANSIFNRCDDSSGSVIAVFQAACRNLGDIAIAANPGLTVLAEQAYRALIENEYGQYDGLIEVLAPALGATGLDHLRQLVLKLSQEPRQKPDAEDRKVVGWGMGGPLYADDLAERHHSSVVRMALEAIADAQGDVDAFIAQQSEKARGVPSVAVEIAQRLLAALMRPGLRSMPSIRIDPAGSPSSGSRPGSMFWKPWDEPMRRRRSAGPASRAHSTRSTCAPISSACPTLRIWRLRSAPSPMR</sequence>
<name>I4Z270_9HYPH</name>
<dbReference type="HOGENOM" id="CLU_789442_0_0_5"/>
<reference evidence="2 3" key="1">
    <citation type="submission" date="2012-02" db="EMBL/GenBank/DDBJ databases">
        <title>Improved High-Quality Draft sequence of Microvirga sp. WSM3557.</title>
        <authorList>
            <consortium name="US DOE Joint Genome Institute"/>
            <person name="Lucas S."/>
            <person name="Han J."/>
            <person name="Lapidus A."/>
            <person name="Cheng J.-F."/>
            <person name="Goodwin L."/>
            <person name="Pitluck S."/>
            <person name="Peters L."/>
            <person name="Zhang X."/>
            <person name="Detter J.C."/>
            <person name="Han C."/>
            <person name="Tapia R."/>
            <person name="Land M."/>
            <person name="Hauser L."/>
            <person name="Kyrpides N."/>
            <person name="Ivanova N."/>
            <person name="Pagani I."/>
            <person name="Brau L."/>
            <person name="Yates R."/>
            <person name="O'Hara G."/>
            <person name="Rui T."/>
            <person name="Howieson J."/>
            <person name="Reeve W."/>
            <person name="Woyke T."/>
        </authorList>
    </citation>
    <scope>NUCLEOTIDE SEQUENCE [LARGE SCALE GENOMIC DNA]</scope>
    <source>
        <strain evidence="2 3">WSM3557</strain>
    </source>
</reference>
<gene>
    <name evidence="2" type="ORF">MicloDRAFT_00008620</name>
</gene>
<dbReference type="EMBL" id="JH660638">
    <property type="protein sequence ID" value="EIM30312.1"/>
    <property type="molecule type" value="Genomic_DNA"/>
</dbReference>
<feature type="compositionally biased region" description="Low complexity" evidence="1">
    <location>
        <begin position="287"/>
        <end position="299"/>
    </location>
</feature>
<feature type="region of interest" description="Disordered" evidence="1">
    <location>
        <begin position="281"/>
        <end position="329"/>
    </location>
</feature>
<proteinExistence type="predicted"/>
<evidence type="ECO:0000256" key="1">
    <source>
        <dbReference type="SAM" id="MobiDB-lite"/>
    </source>
</evidence>
<protein>
    <submittedName>
        <fullName evidence="2">Uncharacterized protein</fullName>
    </submittedName>
</protein>
<dbReference type="Proteomes" id="UP000003947">
    <property type="component" value="Unassembled WGS sequence"/>
</dbReference>
<dbReference type="PATRIC" id="fig|864069.3.peg.958"/>
<keyword evidence="3" id="KW-1185">Reference proteome</keyword>
<accession>I4Z270</accession>
<dbReference type="Pfam" id="PF21810">
    <property type="entry name" value="DUF6880"/>
    <property type="match status" value="1"/>
</dbReference>